<evidence type="ECO:0000313" key="6">
    <source>
        <dbReference type="EMBL" id="UUY51572.1"/>
    </source>
</evidence>
<reference evidence="6" key="1">
    <citation type="submission" date="2022-08" db="EMBL/GenBank/DDBJ databases">
        <authorList>
            <person name="Tian L."/>
        </authorList>
    </citation>
    <scope>NUCLEOTIDE SEQUENCE</scope>
    <source>
        <strain evidence="6">CM253</strain>
    </source>
</reference>
<keyword evidence="6" id="KW-0489">Methyltransferase</keyword>
<sequence length="201" mass="21561">MTLPSLPSLTALTSVPSLTPYLLLICLVVAERFAELVTARRHTAWSLARGGREYGRGHYPAMVALHTALLVGCVAEPWVAGRPFIPLLGWPALAVVVAAQGLRWWCIATLGPRWNTRVLVVPGLPLVERGPYRVLRHPNYVAVVAEGAALPLVHSAWMTALGFTVLNLVLLRVRIGCEDAALTDVGRLRAPASVPSAGTPS</sequence>
<keyword evidence="2 5" id="KW-0812">Transmembrane</keyword>
<dbReference type="Gene3D" id="1.20.120.1630">
    <property type="match status" value="1"/>
</dbReference>
<protein>
    <submittedName>
        <fullName evidence="6">Isoprenylcysteine carboxyl methyltransferase family protein</fullName>
    </submittedName>
</protein>
<evidence type="ECO:0000256" key="2">
    <source>
        <dbReference type="ARBA" id="ARBA00022692"/>
    </source>
</evidence>
<dbReference type="Pfam" id="PF04140">
    <property type="entry name" value="ICMT"/>
    <property type="match status" value="1"/>
</dbReference>
<dbReference type="InterPro" id="IPR007269">
    <property type="entry name" value="ICMT_MeTrfase"/>
</dbReference>
<feature type="transmembrane region" description="Helical" evidence="5">
    <location>
        <begin position="84"/>
        <end position="105"/>
    </location>
</feature>
<evidence type="ECO:0000313" key="7">
    <source>
        <dbReference type="Proteomes" id="UP001057738"/>
    </source>
</evidence>
<evidence type="ECO:0000256" key="5">
    <source>
        <dbReference type="SAM" id="Phobius"/>
    </source>
</evidence>
<keyword evidence="7" id="KW-1185">Reference proteome</keyword>
<evidence type="ECO:0000256" key="4">
    <source>
        <dbReference type="ARBA" id="ARBA00023136"/>
    </source>
</evidence>
<dbReference type="RefSeq" id="WP_257857566.1">
    <property type="nucleotide sequence ID" value="NZ_CP102514.1"/>
</dbReference>
<proteinExistence type="predicted"/>
<keyword evidence="4 5" id="KW-0472">Membrane</keyword>
<dbReference type="GO" id="GO:0032259">
    <property type="term" value="P:methylation"/>
    <property type="evidence" value="ECO:0007669"/>
    <property type="project" value="UniProtKB-KW"/>
</dbReference>
<feature type="transmembrane region" description="Helical" evidence="5">
    <location>
        <begin position="59"/>
        <end position="78"/>
    </location>
</feature>
<evidence type="ECO:0000256" key="1">
    <source>
        <dbReference type="ARBA" id="ARBA00004141"/>
    </source>
</evidence>
<comment type="subcellular location">
    <subcellularLocation>
        <location evidence="1">Membrane</location>
        <topology evidence="1">Multi-pass membrane protein</topology>
    </subcellularLocation>
</comment>
<dbReference type="Proteomes" id="UP001057738">
    <property type="component" value="Chromosome"/>
</dbReference>
<gene>
    <name evidence="6" type="ORF">NRK68_32625</name>
</gene>
<keyword evidence="6" id="KW-0808">Transferase</keyword>
<organism evidence="6 7">
    <name type="scientific">Streptomyces yangpuensis</name>
    <dbReference type="NCBI Taxonomy" id="1648182"/>
    <lineage>
        <taxon>Bacteria</taxon>
        <taxon>Bacillati</taxon>
        <taxon>Actinomycetota</taxon>
        <taxon>Actinomycetes</taxon>
        <taxon>Kitasatosporales</taxon>
        <taxon>Streptomycetaceae</taxon>
        <taxon>Streptomyces</taxon>
    </lineage>
</organism>
<feature type="transmembrane region" description="Helical" evidence="5">
    <location>
        <begin position="20"/>
        <end position="38"/>
    </location>
</feature>
<evidence type="ECO:0000256" key="3">
    <source>
        <dbReference type="ARBA" id="ARBA00022989"/>
    </source>
</evidence>
<keyword evidence="3 5" id="KW-1133">Transmembrane helix</keyword>
<accession>A0ABY5Q5V4</accession>
<dbReference type="GeneID" id="95578280"/>
<dbReference type="GO" id="GO:0008168">
    <property type="term" value="F:methyltransferase activity"/>
    <property type="evidence" value="ECO:0007669"/>
    <property type="project" value="UniProtKB-KW"/>
</dbReference>
<name>A0ABY5Q5V4_9ACTN</name>
<dbReference type="EMBL" id="CP102514">
    <property type="protein sequence ID" value="UUY51572.1"/>
    <property type="molecule type" value="Genomic_DNA"/>
</dbReference>